<dbReference type="Pfam" id="PF04157">
    <property type="entry name" value="EAP30"/>
    <property type="match status" value="1"/>
</dbReference>
<evidence type="ECO:0000256" key="2">
    <source>
        <dbReference type="ARBA" id="ARBA00004496"/>
    </source>
</evidence>
<evidence type="ECO:0000256" key="3">
    <source>
        <dbReference type="ARBA" id="ARBA00009834"/>
    </source>
</evidence>
<comment type="subcellular location">
    <subcellularLocation>
        <location evidence="2">Cytoplasm</location>
    </subcellularLocation>
    <subcellularLocation>
        <location evidence="1">Endosome membrane</location>
        <topology evidence="1">Peripheral membrane protein</topology>
    </subcellularLocation>
</comment>
<proteinExistence type="inferred from homology"/>
<dbReference type="SUPFAM" id="SSF46785">
    <property type="entry name" value="Winged helix' DNA-binding domain"/>
    <property type="match status" value="2"/>
</dbReference>
<name>A0A5E8AZR0_9ASCO</name>
<evidence type="ECO:0000256" key="4">
    <source>
        <dbReference type="ARBA" id="ARBA00022448"/>
    </source>
</evidence>
<dbReference type="GO" id="GO:0043328">
    <property type="term" value="P:protein transport to vacuole involved in ubiquitin-dependent protein catabolic process via the multivesicular body sorting pathway"/>
    <property type="evidence" value="ECO:0007669"/>
    <property type="project" value="TreeGrafter"/>
</dbReference>
<dbReference type="GeneID" id="43579149"/>
<dbReference type="Proteomes" id="UP000398389">
    <property type="component" value="Unassembled WGS sequence"/>
</dbReference>
<accession>A0A5E8AZR0</accession>
<evidence type="ECO:0000256" key="1">
    <source>
        <dbReference type="ARBA" id="ARBA00004481"/>
    </source>
</evidence>
<dbReference type="PANTHER" id="PTHR12806:SF0">
    <property type="entry name" value="VACUOLAR-SORTING PROTEIN SNF8"/>
    <property type="match status" value="1"/>
</dbReference>
<keyword evidence="4 9" id="KW-0813">Transport</keyword>
<dbReference type="InterPro" id="IPR040608">
    <property type="entry name" value="Snf8/Vps36"/>
</dbReference>
<evidence type="ECO:0000256" key="5">
    <source>
        <dbReference type="ARBA" id="ARBA00022490"/>
    </source>
</evidence>
<sequence length="249" mass="27031">MRPVGIAAFENSKRKQQQYSDLSNALIESQTRELTTQLEVFRSSLAYFAVSHAHEIRTNPSFRTEFARMCATIGVDPLASSNTSSASGGSMWASLLGKDVNDFYYELAVKVIEICRATRDQNGGLIPVSALCARLARAAPPVEASPDDIERAVKSLRALGSGFEVVDVAGASYVRSVPKELSQDQAAVLAACDALGCVTVDLLHDNLHWSPARSQTVLTDMVASGTLWVDSQYQGGRTAYWAPSWVERL</sequence>
<evidence type="ECO:0000256" key="8">
    <source>
        <dbReference type="ARBA" id="ARBA00023136"/>
    </source>
</evidence>
<dbReference type="PANTHER" id="PTHR12806">
    <property type="entry name" value="EAP30 SUBUNIT OF ELL COMPLEX"/>
    <property type="match status" value="1"/>
</dbReference>
<dbReference type="AlphaFoldDB" id="A0A5E8AZR0"/>
<evidence type="ECO:0000256" key="6">
    <source>
        <dbReference type="ARBA" id="ARBA00022753"/>
    </source>
</evidence>
<organism evidence="10 11">
    <name type="scientific">Magnusiomyces paraingens</name>
    <dbReference type="NCBI Taxonomy" id="2606893"/>
    <lineage>
        <taxon>Eukaryota</taxon>
        <taxon>Fungi</taxon>
        <taxon>Dikarya</taxon>
        <taxon>Ascomycota</taxon>
        <taxon>Saccharomycotina</taxon>
        <taxon>Dipodascomycetes</taxon>
        <taxon>Dipodascales</taxon>
        <taxon>Dipodascaceae</taxon>
        <taxon>Magnusiomyces</taxon>
    </lineage>
</organism>
<protein>
    <recommendedName>
        <fullName evidence="9">Vacuolar-sorting protein SNF8</fullName>
    </recommendedName>
</protein>
<gene>
    <name evidence="10" type="ORF">SAPINGB_P000325</name>
</gene>
<dbReference type="FunFam" id="1.10.10.10:FF:000397">
    <property type="entry name" value="Vacuolar-sorting protein SNF8"/>
    <property type="match status" value="1"/>
</dbReference>
<comment type="function">
    <text evidence="9">Component of the endosomal sorting complex required for transport II (ESCRT-II), which is required for multivesicular body (MVB) formation and sorting of endosomal cargo proteins into MVBs.</text>
</comment>
<comment type="similarity">
    <text evidence="3 9">Belongs to the SNF8 family.</text>
</comment>
<dbReference type="GO" id="GO:0000814">
    <property type="term" value="C:ESCRT II complex"/>
    <property type="evidence" value="ECO:0007669"/>
    <property type="project" value="UniProtKB-UniRule"/>
</dbReference>
<dbReference type="EMBL" id="CABVLU010000001">
    <property type="protein sequence ID" value="VVT44164.1"/>
    <property type="molecule type" value="Genomic_DNA"/>
</dbReference>
<dbReference type="OrthoDB" id="283883at2759"/>
<dbReference type="Gene3D" id="6.10.140.180">
    <property type="match status" value="1"/>
</dbReference>
<dbReference type="InterPro" id="IPR036390">
    <property type="entry name" value="WH_DNA-bd_sf"/>
</dbReference>
<dbReference type="RefSeq" id="XP_031850940.1">
    <property type="nucleotide sequence ID" value="XM_031995049.1"/>
</dbReference>
<keyword evidence="8" id="KW-0472">Membrane</keyword>
<dbReference type="PIRSF" id="PIRSF017215">
    <property type="entry name" value="ESCRT2_Vps22"/>
    <property type="match status" value="1"/>
</dbReference>
<dbReference type="Gene3D" id="1.10.10.10">
    <property type="entry name" value="Winged helix-like DNA-binding domain superfamily/Winged helix DNA-binding domain"/>
    <property type="match status" value="2"/>
</dbReference>
<keyword evidence="6" id="KW-0967">Endosome</keyword>
<keyword evidence="5" id="KW-0963">Cytoplasm</keyword>
<evidence type="ECO:0000313" key="11">
    <source>
        <dbReference type="Proteomes" id="UP000398389"/>
    </source>
</evidence>
<evidence type="ECO:0000256" key="7">
    <source>
        <dbReference type="ARBA" id="ARBA00022927"/>
    </source>
</evidence>
<keyword evidence="11" id="KW-1185">Reference proteome</keyword>
<dbReference type="InterPro" id="IPR016689">
    <property type="entry name" value="ESCRT-2_cplx_Snf8"/>
</dbReference>
<evidence type="ECO:0000256" key="9">
    <source>
        <dbReference type="PIRNR" id="PIRNR017215"/>
    </source>
</evidence>
<reference evidence="10 11" key="1">
    <citation type="submission" date="2019-09" db="EMBL/GenBank/DDBJ databases">
        <authorList>
            <person name="Brejova B."/>
        </authorList>
    </citation>
    <scope>NUCLEOTIDE SEQUENCE [LARGE SCALE GENOMIC DNA]</scope>
</reference>
<keyword evidence="7 9" id="KW-0653">Protein transport</keyword>
<comment type="subunit">
    <text evidence="9">Component of the endosomal sorting complex required for transport II (ESCRT-II).</text>
</comment>
<dbReference type="InterPro" id="IPR036388">
    <property type="entry name" value="WH-like_DNA-bd_sf"/>
</dbReference>
<evidence type="ECO:0000313" key="10">
    <source>
        <dbReference type="EMBL" id="VVT44164.1"/>
    </source>
</evidence>